<sequence>MSNNKNLNLKENYKEIFRISEEDYQKEPEHYNTYLEFFKISEEDYQKEPEHYNTYLRIFYNLVENKKDIGELKKDIENNNPWQGSNSSNNEYKFKSLAFSDYKILERLLIDNIEELNQNGKTEAKLIIESRFNDFEHAFDGNFINPQVILLGINPKMTSNHDSYGLEDTVYRFPFDKNRHVLNHPEDDFNKDYYFRKKRGFFYTNNVPENIRKEHIKLSTQDNSVTPFALLEVFPYASEKEKEWQKGYKISSSLSPYFKLEKILPSQIWLVCLLTYAIKNTNSLFLYLRINNAMFRKNFLIPYFNLLRLESSDTIKVLTKKSNRSQIFSKNNIKPYFKENKMKVRTNSETAFFEDVWCISLDNN</sequence>
<dbReference type="Proteomes" id="UP000427636">
    <property type="component" value="Chromosome"/>
</dbReference>
<name>A0ABX6FIP4_9BACL</name>
<accession>A0ABX6FIP4</accession>
<protein>
    <submittedName>
        <fullName evidence="1">Uncharacterized protein</fullName>
    </submittedName>
</protein>
<reference evidence="1 2" key="1">
    <citation type="submission" date="2019-11" db="EMBL/GenBank/DDBJ databases">
        <title>FDA dAtabase for Regulatory Grade micrObial Sequences (FDA-ARGOS): Supporting development and validation of Infectious Disease Dx tests.</title>
        <authorList>
            <person name="Turner S."/>
            <person name="Byrd R."/>
            <person name="Tallon L."/>
            <person name="Sadzewicz L."/>
            <person name="Vavikolanu K."/>
            <person name="Mehta A."/>
            <person name="Aluvathingal J."/>
            <person name="Nadendla S."/>
            <person name="Myers T."/>
            <person name="Yan Y."/>
            <person name="Sichtig H."/>
        </authorList>
    </citation>
    <scope>NUCLEOTIDE SEQUENCE [LARGE SCALE GENOMIC DNA]</scope>
    <source>
        <strain evidence="1 2">FDAARGOS_742</strain>
    </source>
</reference>
<evidence type="ECO:0000313" key="1">
    <source>
        <dbReference type="EMBL" id="QGS07356.1"/>
    </source>
</evidence>
<dbReference type="RefSeq" id="WP_006364030.1">
    <property type="nucleotide sequence ID" value="NZ_CP046313.1"/>
</dbReference>
<dbReference type="EMBL" id="CP046313">
    <property type="protein sequence ID" value="QGS07356.1"/>
    <property type="molecule type" value="Genomic_DNA"/>
</dbReference>
<proteinExistence type="predicted"/>
<evidence type="ECO:0000313" key="2">
    <source>
        <dbReference type="Proteomes" id="UP000427636"/>
    </source>
</evidence>
<gene>
    <name evidence="1" type="ORF">FOC50_03175</name>
</gene>
<dbReference type="GeneID" id="84802258"/>
<organism evidence="1 2">
    <name type="scientific">Gemella sanguinis</name>
    <dbReference type="NCBI Taxonomy" id="84135"/>
    <lineage>
        <taxon>Bacteria</taxon>
        <taxon>Bacillati</taxon>
        <taxon>Bacillota</taxon>
        <taxon>Bacilli</taxon>
        <taxon>Bacillales</taxon>
        <taxon>Gemellaceae</taxon>
        <taxon>Gemella</taxon>
    </lineage>
</organism>
<keyword evidence="2" id="KW-1185">Reference proteome</keyword>